<dbReference type="InterPro" id="IPR002509">
    <property type="entry name" value="NODB_dom"/>
</dbReference>
<dbReference type="Gene3D" id="3.20.20.370">
    <property type="entry name" value="Glycoside hydrolase/deacetylase"/>
    <property type="match status" value="1"/>
</dbReference>
<dbReference type="InterPro" id="IPR050248">
    <property type="entry name" value="Polysacc_deacetylase_ArnD"/>
</dbReference>
<dbReference type="PANTHER" id="PTHR10587">
    <property type="entry name" value="GLYCOSYL TRANSFERASE-RELATED"/>
    <property type="match status" value="1"/>
</dbReference>
<accession>B2A0H4</accession>
<evidence type="ECO:0000256" key="2">
    <source>
        <dbReference type="SAM" id="Phobius"/>
    </source>
</evidence>
<evidence type="ECO:0000256" key="1">
    <source>
        <dbReference type="SAM" id="Coils"/>
    </source>
</evidence>
<dbReference type="FunCoup" id="B2A0H4">
    <property type="interactions" value="13"/>
</dbReference>
<keyword evidence="2" id="KW-0472">Membrane</keyword>
<dbReference type="PANTHER" id="PTHR10587:SF125">
    <property type="entry name" value="POLYSACCHARIDE DEACETYLASE YHEN-RELATED"/>
    <property type="match status" value="1"/>
</dbReference>
<dbReference type="STRING" id="457570.Nther_0950"/>
<feature type="domain" description="NodB homology" evidence="3">
    <location>
        <begin position="123"/>
        <end position="318"/>
    </location>
</feature>
<reference evidence="4 5" key="2">
    <citation type="journal article" date="2011" name="J. Bacteriol.">
        <title>Complete genome sequence of the anaerobic, halophilic alkalithermophile Natranaerobius thermophilus JW/NM-WN-LF.</title>
        <authorList>
            <person name="Zhao B."/>
            <person name="Mesbah N.M."/>
            <person name="Dalin E."/>
            <person name="Goodwin L."/>
            <person name="Nolan M."/>
            <person name="Pitluck S."/>
            <person name="Chertkov O."/>
            <person name="Brettin T.S."/>
            <person name="Han J."/>
            <person name="Larimer F.W."/>
            <person name="Land M.L."/>
            <person name="Hauser L."/>
            <person name="Kyrpides N."/>
            <person name="Wiegel J."/>
        </authorList>
    </citation>
    <scope>NUCLEOTIDE SEQUENCE [LARGE SCALE GENOMIC DNA]</scope>
    <source>
        <strain evidence="5">ATCC BAA-1301 / DSM 18059 / JW/NM-WN-LF</strain>
    </source>
</reference>
<dbReference type="GO" id="GO:0016810">
    <property type="term" value="F:hydrolase activity, acting on carbon-nitrogen (but not peptide) bonds"/>
    <property type="evidence" value="ECO:0007669"/>
    <property type="project" value="InterPro"/>
</dbReference>
<keyword evidence="2" id="KW-1133">Transmembrane helix</keyword>
<dbReference type="GO" id="GO:0005975">
    <property type="term" value="P:carbohydrate metabolic process"/>
    <property type="evidence" value="ECO:0007669"/>
    <property type="project" value="InterPro"/>
</dbReference>
<dbReference type="Proteomes" id="UP000001683">
    <property type="component" value="Chromosome"/>
</dbReference>
<proteinExistence type="predicted"/>
<reference evidence="4 5" key="1">
    <citation type="submission" date="2008-04" db="EMBL/GenBank/DDBJ databases">
        <title>Complete sequence of chromosome of Natranaerobius thermophilus JW/NM-WN-LF.</title>
        <authorList>
            <consortium name="US DOE Joint Genome Institute"/>
            <person name="Copeland A."/>
            <person name="Lucas S."/>
            <person name="Lapidus A."/>
            <person name="Glavina del Rio T."/>
            <person name="Dalin E."/>
            <person name="Tice H."/>
            <person name="Bruce D."/>
            <person name="Goodwin L."/>
            <person name="Pitluck S."/>
            <person name="Chertkov O."/>
            <person name="Brettin T."/>
            <person name="Detter J.C."/>
            <person name="Han C."/>
            <person name="Kuske C.R."/>
            <person name="Schmutz J."/>
            <person name="Larimer F."/>
            <person name="Land M."/>
            <person name="Hauser L."/>
            <person name="Kyrpides N."/>
            <person name="Lykidis A."/>
            <person name="Mesbah N.M."/>
            <person name="Wiegel J."/>
        </authorList>
    </citation>
    <scope>NUCLEOTIDE SEQUENCE [LARGE SCALE GENOMIC DNA]</scope>
    <source>
        <strain evidence="5">ATCC BAA-1301 / DSM 18059 / JW/NM-WN-LF</strain>
    </source>
</reference>
<dbReference type="PROSITE" id="PS51677">
    <property type="entry name" value="NODB"/>
    <property type="match status" value="1"/>
</dbReference>
<dbReference type="InterPro" id="IPR011330">
    <property type="entry name" value="Glyco_hydro/deAcase_b/a-brl"/>
</dbReference>
<gene>
    <name evidence="4" type="ordered locus">Nther_0950</name>
</gene>
<dbReference type="CDD" id="cd10944">
    <property type="entry name" value="CE4_SmPgdA_like"/>
    <property type="match status" value="1"/>
</dbReference>
<keyword evidence="5" id="KW-1185">Reference proteome</keyword>
<feature type="coiled-coil region" evidence="1">
    <location>
        <begin position="33"/>
        <end position="109"/>
    </location>
</feature>
<dbReference type="EMBL" id="CP001034">
    <property type="protein sequence ID" value="ACB84535.1"/>
    <property type="molecule type" value="Genomic_DNA"/>
</dbReference>
<evidence type="ECO:0000313" key="4">
    <source>
        <dbReference type="EMBL" id="ACB84535.1"/>
    </source>
</evidence>
<evidence type="ECO:0000313" key="5">
    <source>
        <dbReference type="Proteomes" id="UP000001683"/>
    </source>
</evidence>
<dbReference type="eggNOG" id="COG0726">
    <property type="taxonomic scope" value="Bacteria"/>
</dbReference>
<dbReference type="SUPFAM" id="SSF88713">
    <property type="entry name" value="Glycoside hydrolase/deacetylase"/>
    <property type="match status" value="1"/>
</dbReference>
<evidence type="ECO:0000259" key="3">
    <source>
        <dbReference type="PROSITE" id="PS51677"/>
    </source>
</evidence>
<dbReference type="Pfam" id="PF01522">
    <property type="entry name" value="Polysacc_deac_1"/>
    <property type="match status" value="1"/>
</dbReference>
<dbReference type="AlphaFoldDB" id="B2A0H4"/>
<protein>
    <submittedName>
        <fullName evidence="4">Polysaccharide deacetylase</fullName>
    </submittedName>
</protein>
<organism evidence="4 5">
    <name type="scientific">Natranaerobius thermophilus (strain ATCC BAA-1301 / DSM 18059 / JW/NM-WN-LF)</name>
    <dbReference type="NCBI Taxonomy" id="457570"/>
    <lineage>
        <taxon>Bacteria</taxon>
        <taxon>Bacillati</taxon>
        <taxon>Bacillota</taxon>
        <taxon>Clostridia</taxon>
        <taxon>Natranaerobiales</taxon>
        <taxon>Natranaerobiaceae</taxon>
        <taxon>Natranaerobius</taxon>
    </lineage>
</organism>
<sequence length="331" mass="37950">MNKKIWYSFGVVMFLVATVIGITVFIPTIFDDYSEDTLAQEELAQRYEKLQEENQALSQELAELIETMEDSDKIVDHYEEEIDKLEEEHKRLQLEIDRLQTEKDHLKKGTDNNRENYSPSGDKIAYLTFDDGPSHNTEQILDILKEHDIPATFFVNGNDTSFGHKMYQRMVNEGHAIGNHTYTHNYDKIYSSPEDFMEDFYELEELLDRVIGVKPEIMRFPGGSKSASALDVAGYDIIEDIIEKLEEENYAYVDWNVTSGDASTPPLSKEKITENVISGAKNQEEAVILFHDSAARETTVEALPQVISKLQEMGFAFDILSKSENMVQFSR</sequence>
<dbReference type="RefSeq" id="WP_012447413.1">
    <property type="nucleotide sequence ID" value="NC_010718.1"/>
</dbReference>
<feature type="transmembrane region" description="Helical" evidence="2">
    <location>
        <begin position="7"/>
        <end position="30"/>
    </location>
</feature>
<dbReference type="InParanoid" id="B2A0H4"/>
<dbReference type="KEGG" id="nth:Nther_0950"/>
<dbReference type="HOGENOM" id="CLU_021264_6_1_9"/>
<keyword evidence="2" id="KW-0812">Transmembrane</keyword>
<name>B2A0H4_NATTJ</name>
<dbReference type="OrthoDB" id="258610at2"/>
<keyword evidence="1" id="KW-0175">Coiled coil</keyword>